<keyword evidence="4" id="KW-0812">Transmembrane</keyword>
<dbReference type="EMBL" id="RJLN01000084">
    <property type="protein sequence ID" value="RNL92578.1"/>
    <property type="molecule type" value="Genomic_DNA"/>
</dbReference>
<keyword evidence="3" id="KW-1003">Cell membrane</keyword>
<accession>A0ABX9WAJ1</accession>
<evidence type="ECO:0000256" key="5">
    <source>
        <dbReference type="ARBA" id="ARBA00022989"/>
    </source>
</evidence>
<proteinExistence type="inferred from homology"/>
<reference evidence="8 9" key="1">
    <citation type="submission" date="2018-11" db="EMBL/GenBank/DDBJ databases">
        <title>Micromonospora sp. PPF5-17, a new actinomycetes isolated from a hot spring soil.</title>
        <authorList>
            <person name="Thawai C."/>
        </authorList>
    </citation>
    <scope>NUCLEOTIDE SEQUENCE [LARGE SCALE GENOMIC DNA]</scope>
    <source>
        <strain evidence="8 9">PPF5-17</strain>
    </source>
</reference>
<evidence type="ECO:0000256" key="1">
    <source>
        <dbReference type="ARBA" id="ARBA00004651"/>
    </source>
</evidence>
<evidence type="ECO:0000256" key="3">
    <source>
        <dbReference type="ARBA" id="ARBA00022475"/>
    </source>
</evidence>
<keyword evidence="9" id="KW-1185">Reference proteome</keyword>
<evidence type="ECO:0000313" key="9">
    <source>
        <dbReference type="Proteomes" id="UP000280698"/>
    </source>
</evidence>
<organism evidence="8 9">
    <name type="scientific">Micromonospora solifontis</name>
    <dbReference type="NCBI Taxonomy" id="2487138"/>
    <lineage>
        <taxon>Bacteria</taxon>
        <taxon>Bacillati</taxon>
        <taxon>Actinomycetota</taxon>
        <taxon>Actinomycetes</taxon>
        <taxon>Micromonosporales</taxon>
        <taxon>Micromonosporaceae</taxon>
        <taxon>Micromonospora</taxon>
    </lineage>
</organism>
<feature type="region of interest" description="Disordered" evidence="7">
    <location>
        <begin position="116"/>
        <end position="135"/>
    </location>
</feature>
<evidence type="ECO:0000256" key="7">
    <source>
        <dbReference type="SAM" id="MobiDB-lite"/>
    </source>
</evidence>
<name>A0ABX9WAJ1_9ACTN</name>
<keyword evidence="6" id="KW-0472">Membrane</keyword>
<protein>
    <submittedName>
        <fullName evidence="8">Cation transporter</fullName>
    </submittedName>
</protein>
<keyword evidence="5" id="KW-1133">Transmembrane helix</keyword>
<comment type="caution">
    <text evidence="8">The sequence shown here is derived from an EMBL/GenBank/DDBJ whole genome shotgun (WGS) entry which is preliminary data.</text>
</comment>
<evidence type="ECO:0000256" key="4">
    <source>
        <dbReference type="ARBA" id="ARBA00022692"/>
    </source>
</evidence>
<dbReference type="Proteomes" id="UP000280698">
    <property type="component" value="Unassembled WGS sequence"/>
</dbReference>
<dbReference type="RefSeq" id="WP_123242950.1">
    <property type="nucleotide sequence ID" value="NZ_RJLN01000084.1"/>
</dbReference>
<dbReference type="InterPro" id="IPR002758">
    <property type="entry name" value="Cation_antiport_E"/>
</dbReference>
<comment type="similarity">
    <text evidence="2">Belongs to the CPA3 antiporters (TC 2.A.63) subunit E family.</text>
</comment>
<dbReference type="PANTHER" id="PTHR34584:SF1">
    <property type="entry name" value="NA(+)_H(+) ANTIPORTER SUBUNIT E1"/>
    <property type="match status" value="1"/>
</dbReference>
<gene>
    <name evidence="8" type="ORF">EFE23_22665</name>
</gene>
<dbReference type="Pfam" id="PF01899">
    <property type="entry name" value="MNHE"/>
    <property type="match status" value="1"/>
</dbReference>
<sequence>MRLSLRIVRRAARILRFIGYFAVQLVQANLVVVREILTPGSGLCPAIVRIPLQARTDHEIVWMVLCVGLTPGTLPLAIDRSAPALYVHGMHARDLADFSRRLAALEGRLLSAMRPAATTREPVGPAGPTADTDRG</sequence>
<evidence type="ECO:0000313" key="8">
    <source>
        <dbReference type="EMBL" id="RNL92578.1"/>
    </source>
</evidence>
<comment type="subcellular location">
    <subcellularLocation>
        <location evidence="1">Cell membrane</location>
        <topology evidence="1">Multi-pass membrane protein</topology>
    </subcellularLocation>
</comment>
<dbReference type="PANTHER" id="PTHR34584">
    <property type="entry name" value="NA(+)/H(+) ANTIPORTER SUBUNIT E1"/>
    <property type="match status" value="1"/>
</dbReference>
<evidence type="ECO:0000256" key="6">
    <source>
        <dbReference type="ARBA" id="ARBA00023136"/>
    </source>
</evidence>
<evidence type="ECO:0000256" key="2">
    <source>
        <dbReference type="ARBA" id="ARBA00006228"/>
    </source>
</evidence>